<protein>
    <submittedName>
        <fullName evidence="1">Predicted protein</fullName>
    </submittedName>
</protein>
<dbReference type="KEGG" id="lbc:LACBIDRAFT_294571"/>
<keyword evidence="2" id="KW-1185">Reference proteome</keyword>
<dbReference type="GeneID" id="6077706"/>
<accession>B0DE04</accession>
<dbReference type="RefSeq" id="XP_001882109.1">
    <property type="nucleotide sequence ID" value="XM_001882074.1"/>
</dbReference>
<dbReference type="InParanoid" id="B0DE04"/>
<name>B0DE04_LACBS</name>
<organism evidence="2">
    <name type="scientific">Laccaria bicolor (strain S238N-H82 / ATCC MYA-4686)</name>
    <name type="common">Bicoloured deceiver</name>
    <name type="synonym">Laccaria laccata var. bicolor</name>
    <dbReference type="NCBI Taxonomy" id="486041"/>
    <lineage>
        <taxon>Eukaryota</taxon>
        <taxon>Fungi</taxon>
        <taxon>Dikarya</taxon>
        <taxon>Basidiomycota</taxon>
        <taxon>Agaricomycotina</taxon>
        <taxon>Agaricomycetes</taxon>
        <taxon>Agaricomycetidae</taxon>
        <taxon>Agaricales</taxon>
        <taxon>Agaricineae</taxon>
        <taxon>Hydnangiaceae</taxon>
        <taxon>Laccaria</taxon>
    </lineage>
</organism>
<dbReference type="HOGENOM" id="CLU_1536136_0_0_1"/>
<proteinExistence type="predicted"/>
<reference evidence="1 2" key="1">
    <citation type="journal article" date="2008" name="Nature">
        <title>The genome of Laccaria bicolor provides insights into mycorrhizal symbiosis.</title>
        <authorList>
            <person name="Martin F."/>
            <person name="Aerts A."/>
            <person name="Ahren D."/>
            <person name="Brun A."/>
            <person name="Danchin E.G.J."/>
            <person name="Duchaussoy F."/>
            <person name="Gibon J."/>
            <person name="Kohler A."/>
            <person name="Lindquist E."/>
            <person name="Pereda V."/>
            <person name="Salamov A."/>
            <person name="Shapiro H.J."/>
            <person name="Wuyts J."/>
            <person name="Blaudez D."/>
            <person name="Buee M."/>
            <person name="Brokstein P."/>
            <person name="Canbaeck B."/>
            <person name="Cohen D."/>
            <person name="Courty P.E."/>
            <person name="Coutinho P.M."/>
            <person name="Delaruelle C."/>
            <person name="Detter J.C."/>
            <person name="Deveau A."/>
            <person name="DiFazio S."/>
            <person name="Duplessis S."/>
            <person name="Fraissinet-Tachet L."/>
            <person name="Lucic E."/>
            <person name="Frey-Klett P."/>
            <person name="Fourrey C."/>
            <person name="Feussner I."/>
            <person name="Gay G."/>
            <person name="Grimwood J."/>
            <person name="Hoegger P.J."/>
            <person name="Jain P."/>
            <person name="Kilaru S."/>
            <person name="Labbe J."/>
            <person name="Lin Y.C."/>
            <person name="Legue V."/>
            <person name="Le Tacon F."/>
            <person name="Marmeisse R."/>
            <person name="Melayah D."/>
            <person name="Montanini B."/>
            <person name="Muratet M."/>
            <person name="Nehls U."/>
            <person name="Niculita-Hirzel H."/>
            <person name="Oudot-Le Secq M.P."/>
            <person name="Peter M."/>
            <person name="Quesneville H."/>
            <person name="Rajashekar B."/>
            <person name="Reich M."/>
            <person name="Rouhier N."/>
            <person name="Schmutz J."/>
            <person name="Yin T."/>
            <person name="Chalot M."/>
            <person name="Henrissat B."/>
            <person name="Kuees U."/>
            <person name="Lucas S."/>
            <person name="Van de Peer Y."/>
            <person name="Podila G.K."/>
            <person name="Polle A."/>
            <person name="Pukkila P.J."/>
            <person name="Richardson P.M."/>
            <person name="Rouze P."/>
            <person name="Sanders I.R."/>
            <person name="Stajich J.E."/>
            <person name="Tunlid A."/>
            <person name="Tuskan G."/>
            <person name="Grigoriev I.V."/>
        </authorList>
    </citation>
    <scope>NUCLEOTIDE SEQUENCE [LARGE SCALE GENOMIC DNA]</scope>
    <source>
        <strain evidence="2">S238N-H82 / ATCC MYA-4686</strain>
    </source>
</reference>
<gene>
    <name evidence="1" type="ORF">LACBIDRAFT_294571</name>
</gene>
<feature type="non-terminal residue" evidence="1">
    <location>
        <position position="175"/>
    </location>
</feature>
<dbReference type="AlphaFoldDB" id="B0DE04"/>
<evidence type="ECO:0000313" key="2">
    <source>
        <dbReference type="Proteomes" id="UP000001194"/>
    </source>
</evidence>
<evidence type="ECO:0000313" key="1">
    <source>
        <dbReference type="EMBL" id="EDR07178.1"/>
    </source>
</evidence>
<sequence>MVDARLLGGVNVWKVDPRHWRLSSASDEDFVEMGNTGYHDDQPFYILETFIFDGPSQEAPLSTSYDAPGTTGVYCGTITSIERIASIPLLLGNSDISWISKSYDAPRIAAGGNMIECIIFDMVQEPRLSFLHLVREQCLIFHLQAKSYDAPGITVDFPVIPIVAAVEEHTHVVCS</sequence>
<dbReference type="EMBL" id="DS547105">
    <property type="protein sequence ID" value="EDR07178.1"/>
    <property type="molecule type" value="Genomic_DNA"/>
</dbReference>
<dbReference type="Proteomes" id="UP000001194">
    <property type="component" value="Unassembled WGS sequence"/>
</dbReference>